<name>A0A2I0K4E1_PUNGR</name>
<keyword evidence="7" id="KW-0695">RNA-directed DNA polymerase</keyword>
<dbReference type="GO" id="GO:0006508">
    <property type="term" value="P:proteolysis"/>
    <property type="evidence" value="ECO:0007669"/>
    <property type="project" value="UniProtKB-KW"/>
</dbReference>
<evidence type="ECO:0000256" key="7">
    <source>
        <dbReference type="ARBA" id="ARBA00022918"/>
    </source>
</evidence>
<protein>
    <recommendedName>
        <fullName evidence="8">Reverse transcriptase domain-containing protein</fullName>
    </recommendedName>
</protein>
<evidence type="ECO:0000313" key="10">
    <source>
        <dbReference type="Proteomes" id="UP000233551"/>
    </source>
</evidence>
<accession>A0A2I0K4E1</accession>
<keyword evidence="2" id="KW-0808">Transferase</keyword>
<dbReference type="Gene3D" id="3.30.70.270">
    <property type="match status" value="1"/>
</dbReference>
<dbReference type="AlphaFoldDB" id="A0A2I0K4E1"/>
<keyword evidence="4" id="KW-0540">Nuclease</keyword>
<keyword evidence="10" id="KW-1185">Reference proteome</keyword>
<evidence type="ECO:0000256" key="1">
    <source>
        <dbReference type="ARBA" id="ARBA00022670"/>
    </source>
</evidence>
<dbReference type="STRING" id="22663.A0A2I0K4E1"/>
<dbReference type="PANTHER" id="PTHR24559:SF437">
    <property type="entry name" value="RNA-DIRECTED DNA POLYMERASE HOMOLOG"/>
    <property type="match status" value="1"/>
</dbReference>
<keyword evidence="3" id="KW-0548">Nucleotidyltransferase</keyword>
<comment type="caution">
    <text evidence="9">The sequence shown here is derived from an EMBL/GenBank/DDBJ whole genome shotgun (WGS) entry which is preliminary data.</text>
</comment>
<dbReference type="SUPFAM" id="SSF56672">
    <property type="entry name" value="DNA/RNA polymerases"/>
    <property type="match status" value="1"/>
</dbReference>
<evidence type="ECO:0000256" key="2">
    <source>
        <dbReference type="ARBA" id="ARBA00022679"/>
    </source>
</evidence>
<sequence>MCVDCRAINNIMVKYHHPISRLDNMLDELHDFCVFSKIDLKSGYHHIRMKEGDEWKTAFKTNYGLYEWLVMPFGLTNAASTFMRLMNHVLRAFIVRFVVVYFDDILVYSKNLDDHKVLV</sequence>
<evidence type="ECO:0000256" key="4">
    <source>
        <dbReference type="ARBA" id="ARBA00022722"/>
    </source>
</evidence>
<keyword evidence="6" id="KW-0378">Hydrolase</keyword>
<dbReference type="EMBL" id="PGOL01000888">
    <property type="protein sequence ID" value="PKI63418.1"/>
    <property type="molecule type" value="Genomic_DNA"/>
</dbReference>
<feature type="domain" description="Reverse transcriptase" evidence="8">
    <location>
        <begin position="1"/>
        <end position="119"/>
    </location>
</feature>
<evidence type="ECO:0000256" key="3">
    <source>
        <dbReference type="ARBA" id="ARBA00022695"/>
    </source>
</evidence>
<evidence type="ECO:0000313" key="9">
    <source>
        <dbReference type="EMBL" id="PKI63418.1"/>
    </source>
</evidence>
<organism evidence="9 10">
    <name type="scientific">Punica granatum</name>
    <name type="common">Pomegranate</name>
    <dbReference type="NCBI Taxonomy" id="22663"/>
    <lineage>
        <taxon>Eukaryota</taxon>
        <taxon>Viridiplantae</taxon>
        <taxon>Streptophyta</taxon>
        <taxon>Embryophyta</taxon>
        <taxon>Tracheophyta</taxon>
        <taxon>Spermatophyta</taxon>
        <taxon>Magnoliopsida</taxon>
        <taxon>eudicotyledons</taxon>
        <taxon>Gunneridae</taxon>
        <taxon>Pentapetalae</taxon>
        <taxon>rosids</taxon>
        <taxon>malvids</taxon>
        <taxon>Myrtales</taxon>
        <taxon>Lythraceae</taxon>
        <taxon>Punica</taxon>
    </lineage>
</organism>
<keyword evidence="1" id="KW-0645">Protease</keyword>
<dbReference type="FunFam" id="3.10.10.10:FF:000007">
    <property type="entry name" value="Retrovirus-related Pol polyprotein from transposon 17.6-like Protein"/>
    <property type="match status" value="1"/>
</dbReference>
<dbReference type="Gene3D" id="3.10.10.10">
    <property type="entry name" value="HIV Type 1 Reverse Transcriptase, subunit A, domain 1"/>
    <property type="match status" value="1"/>
</dbReference>
<dbReference type="GO" id="GO:0008233">
    <property type="term" value="F:peptidase activity"/>
    <property type="evidence" value="ECO:0007669"/>
    <property type="project" value="UniProtKB-KW"/>
</dbReference>
<keyword evidence="5" id="KW-0255">Endonuclease</keyword>
<evidence type="ECO:0000259" key="8">
    <source>
        <dbReference type="PROSITE" id="PS50878"/>
    </source>
</evidence>
<reference evidence="9 10" key="1">
    <citation type="submission" date="2017-11" db="EMBL/GenBank/DDBJ databases">
        <title>De-novo sequencing of pomegranate (Punica granatum L.) genome.</title>
        <authorList>
            <person name="Akparov Z."/>
            <person name="Amiraslanov A."/>
            <person name="Hajiyeva S."/>
            <person name="Abbasov M."/>
            <person name="Kaur K."/>
            <person name="Hamwieh A."/>
            <person name="Solovyev V."/>
            <person name="Salamov A."/>
            <person name="Braich B."/>
            <person name="Kosarev P."/>
            <person name="Mahmoud A."/>
            <person name="Hajiyev E."/>
            <person name="Babayeva S."/>
            <person name="Izzatullayeva V."/>
            <person name="Mammadov A."/>
            <person name="Mammadov A."/>
            <person name="Sharifova S."/>
            <person name="Ojaghi J."/>
            <person name="Eynullazada K."/>
            <person name="Bayramov B."/>
            <person name="Abdulazimova A."/>
            <person name="Shahmuradov I."/>
        </authorList>
    </citation>
    <scope>NUCLEOTIDE SEQUENCE [LARGE SCALE GENOMIC DNA]</scope>
    <source>
        <strain evidence="10">cv. AG2017</strain>
        <tissue evidence="9">Leaf</tissue>
    </source>
</reference>
<dbReference type="Pfam" id="PF00078">
    <property type="entry name" value="RVT_1"/>
    <property type="match status" value="1"/>
</dbReference>
<proteinExistence type="predicted"/>
<gene>
    <name evidence="9" type="ORF">CRG98_016085</name>
</gene>
<dbReference type="GO" id="GO:0004519">
    <property type="term" value="F:endonuclease activity"/>
    <property type="evidence" value="ECO:0007669"/>
    <property type="project" value="UniProtKB-KW"/>
</dbReference>
<dbReference type="InterPro" id="IPR053134">
    <property type="entry name" value="RNA-dir_DNA_polymerase"/>
</dbReference>
<dbReference type="InterPro" id="IPR043128">
    <property type="entry name" value="Rev_trsase/Diguanyl_cyclase"/>
</dbReference>
<dbReference type="PANTHER" id="PTHR24559">
    <property type="entry name" value="TRANSPOSON TY3-I GAG-POL POLYPROTEIN"/>
    <property type="match status" value="1"/>
</dbReference>
<evidence type="ECO:0000256" key="5">
    <source>
        <dbReference type="ARBA" id="ARBA00022759"/>
    </source>
</evidence>
<dbReference type="PROSITE" id="PS50878">
    <property type="entry name" value="RT_POL"/>
    <property type="match status" value="1"/>
</dbReference>
<dbReference type="Proteomes" id="UP000233551">
    <property type="component" value="Unassembled WGS sequence"/>
</dbReference>
<evidence type="ECO:0000256" key="6">
    <source>
        <dbReference type="ARBA" id="ARBA00022801"/>
    </source>
</evidence>
<dbReference type="CDD" id="cd01647">
    <property type="entry name" value="RT_LTR"/>
    <property type="match status" value="1"/>
</dbReference>
<dbReference type="InterPro" id="IPR000477">
    <property type="entry name" value="RT_dom"/>
</dbReference>
<dbReference type="InterPro" id="IPR043502">
    <property type="entry name" value="DNA/RNA_pol_sf"/>
</dbReference>
<dbReference type="GO" id="GO:0003964">
    <property type="term" value="F:RNA-directed DNA polymerase activity"/>
    <property type="evidence" value="ECO:0007669"/>
    <property type="project" value="UniProtKB-KW"/>
</dbReference>